<evidence type="ECO:0000313" key="2">
    <source>
        <dbReference type="Proteomes" id="UP001061302"/>
    </source>
</evidence>
<dbReference type="NCBIfam" id="TIGR03347">
    <property type="entry name" value="VI_chp_1"/>
    <property type="match status" value="1"/>
</dbReference>
<sequence length="384" mass="42191">MATADRRATHPLNERIVSEFGRFNVFQLVRLLRWEAHTQARAAGRREPPAFDARVRFRAELSAAFPGSEVARLAVRAPARPDGAGRVELFTPNYCVASELGPLPEPYTEWARDLARDGAPAFAAFLDLFNHRFNMLRHQLKASQQIGLNYLHPDETRHAGYLAALMGIGLPDLAAQLPLPRRAWLGLAGLLANCRRSAAGIEHVLACYLGVPVRLTPLVGAWRALEPGDRQALGRQGHRLGQTCLIGGRIWDQQARIRLTVDPLPYARFVQLLPRRDAPPADGRPGFAAFAALLAFLVDRRVDVEVVLQAEDASVPPRRLLTRDDAQSHALRLSQSAWLASRHAAGLSAHGGARLGRNARLGDGAPRPPRRVTYLIRAFAGSTP</sequence>
<evidence type="ECO:0000313" key="1">
    <source>
        <dbReference type="EMBL" id="UXY17243.1"/>
    </source>
</evidence>
<dbReference type="InterPro" id="IPR010732">
    <property type="entry name" value="T6SS_TssG-like"/>
</dbReference>
<reference evidence="1" key="1">
    <citation type="submission" date="2022-10" db="EMBL/GenBank/DDBJ databases">
        <title>Chitiniphilus purpureus sp. nov., a novel chitin-degrading bacterium isolated from crawfish pond sediment.</title>
        <authorList>
            <person name="Li K."/>
        </authorList>
    </citation>
    <scope>NUCLEOTIDE SEQUENCE</scope>
    <source>
        <strain evidence="1">CD1</strain>
    </source>
</reference>
<dbReference type="RefSeq" id="WP_263126674.1">
    <property type="nucleotide sequence ID" value="NZ_CP106753.1"/>
</dbReference>
<dbReference type="EMBL" id="CP106753">
    <property type="protein sequence ID" value="UXY17243.1"/>
    <property type="molecule type" value="Genomic_DNA"/>
</dbReference>
<gene>
    <name evidence="1" type="primary">tssG</name>
    <name evidence="1" type="ORF">N8I74_09615</name>
</gene>
<dbReference type="Pfam" id="PF06996">
    <property type="entry name" value="T6SS_TssG"/>
    <property type="match status" value="1"/>
</dbReference>
<proteinExistence type="predicted"/>
<name>A0ABY6DU40_9NEIS</name>
<dbReference type="PANTHER" id="PTHR35564">
    <property type="match status" value="1"/>
</dbReference>
<dbReference type="PANTHER" id="PTHR35564:SF4">
    <property type="entry name" value="CYTOPLASMIC PROTEIN"/>
    <property type="match status" value="1"/>
</dbReference>
<protein>
    <submittedName>
        <fullName evidence="1">Type VI secretion system baseplate subunit TssG</fullName>
    </submittedName>
</protein>
<accession>A0ABY6DU40</accession>
<organism evidence="1 2">
    <name type="scientific">Chitiniphilus purpureus</name>
    <dbReference type="NCBI Taxonomy" id="2981137"/>
    <lineage>
        <taxon>Bacteria</taxon>
        <taxon>Pseudomonadati</taxon>
        <taxon>Pseudomonadota</taxon>
        <taxon>Betaproteobacteria</taxon>
        <taxon>Neisseriales</taxon>
        <taxon>Chitinibacteraceae</taxon>
        <taxon>Chitiniphilus</taxon>
    </lineage>
</organism>
<keyword evidence="2" id="KW-1185">Reference proteome</keyword>
<dbReference type="Proteomes" id="UP001061302">
    <property type="component" value="Chromosome"/>
</dbReference>